<protein>
    <recommendedName>
        <fullName evidence="4">Glycine zipper family protein</fullName>
    </recommendedName>
</protein>
<accession>A0A9E8MZ10</accession>
<name>A0A9E8MZ10_9FLAO</name>
<sequence>MKYLIFTIFLVLSINVSAQNKIVDTNIFIRIYNLDGKKINKGTIKSISETSIELYLKGKTISVPLSKIGKIKTKRSGGNNVAKGALIGGGSLALLGLISGDDDPGIISFSATDKAAVGLIGGGLVGAGIGGITTIFKKSKFYIIDGNEMKLKDFKVKINDSVKEN</sequence>
<evidence type="ECO:0000313" key="3">
    <source>
        <dbReference type="Proteomes" id="UP001164705"/>
    </source>
</evidence>
<evidence type="ECO:0000313" key="2">
    <source>
        <dbReference type="EMBL" id="WAC03504.1"/>
    </source>
</evidence>
<feature type="signal peptide" evidence="1">
    <location>
        <begin position="1"/>
        <end position="18"/>
    </location>
</feature>
<dbReference type="Proteomes" id="UP001164705">
    <property type="component" value="Chromosome"/>
</dbReference>
<dbReference type="RefSeq" id="WP_267678087.1">
    <property type="nucleotide sequence ID" value="NZ_CP113088.1"/>
</dbReference>
<gene>
    <name evidence="2" type="ORF">N7U66_08485</name>
</gene>
<organism evidence="2 3">
    <name type="scientific">Lacinutrix neustonica</name>
    <dbReference type="NCBI Taxonomy" id="2980107"/>
    <lineage>
        <taxon>Bacteria</taxon>
        <taxon>Pseudomonadati</taxon>
        <taxon>Bacteroidota</taxon>
        <taxon>Flavobacteriia</taxon>
        <taxon>Flavobacteriales</taxon>
        <taxon>Flavobacteriaceae</taxon>
        <taxon>Lacinutrix</taxon>
    </lineage>
</organism>
<dbReference type="AlphaFoldDB" id="A0A9E8MZ10"/>
<proteinExistence type="predicted"/>
<evidence type="ECO:0008006" key="4">
    <source>
        <dbReference type="Google" id="ProtNLM"/>
    </source>
</evidence>
<keyword evidence="3" id="KW-1185">Reference proteome</keyword>
<dbReference type="EMBL" id="CP113088">
    <property type="protein sequence ID" value="WAC03504.1"/>
    <property type="molecule type" value="Genomic_DNA"/>
</dbReference>
<evidence type="ECO:0000256" key="1">
    <source>
        <dbReference type="SAM" id="SignalP"/>
    </source>
</evidence>
<feature type="chain" id="PRO_5039617643" description="Glycine zipper family protein" evidence="1">
    <location>
        <begin position="19"/>
        <end position="165"/>
    </location>
</feature>
<reference evidence="2" key="1">
    <citation type="submission" date="2022-11" db="EMBL/GenBank/DDBJ databases">
        <title>Lacinutrix neustonica HL-RS19T sp. nov., isolated from the surface microlayer sample of brackish Lake Shihwa.</title>
        <authorList>
            <person name="Choi J.Y."/>
            <person name="Hwang C.Y."/>
        </authorList>
    </citation>
    <scope>NUCLEOTIDE SEQUENCE</scope>
    <source>
        <strain evidence="2">HL-RS19</strain>
    </source>
</reference>
<keyword evidence="1" id="KW-0732">Signal</keyword>
<dbReference type="KEGG" id="lnu:N7U66_08485"/>